<dbReference type="Pfam" id="PF00561">
    <property type="entry name" value="Abhydrolase_1"/>
    <property type="match status" value="1"/>
</dbReference>
<gene>
    <name evidence="2" type="ORF">GCM10022236_07740</name>
</gene>
<keyword evidence="2" id="KW-0378">Hydrolase</keyword>
<organism evidence="2 3">
    <name type="scientific">Microlunatus ginsengisoli</name>
    <dbReference type="NCBI Taxonomy" id="363863"/>
    <lineage>
        <taxon>Bacteria</taxon>
        <taxon>Bacillati</taxon>
        <taxon>Actinomycetota</taxon>
        <taxon>Actinomycetes</taxon>
        <taxon>Propionibacteriales</taxon>
        <taxon>Propionibacteriaceae</taxon>
        <taxon>Microlunatus</taxon>
    </lineage>
</organism>
<sequence>MPADPADPLPGRVVIAGGRAVRVVEQDGDGPGVLLLGGCGVPFYAWDDVVALLPTRRVVRMDRPGLGTPWPGRLPALAEEIETLRELLLSVEGLAVAPVVVAHSMAGPHVEGLVRRYPDRVSALVLVDGSVDDRPAPSRRPDRALGRARAGYRILSGLPPARRLGPLGDRLLSSVQSTRLRLGTPRPAEQRIVFRSPDAVAAVLAEAGTYHAQLADLAALRVSTSWPGVETRVLTAAGDGGAGWVRLQAGLAELLGARQTVVGDSRHLMMIDRPDLIADAILALARH</sequence>
<feature type="domain" description="AB hydrolase-1" evidence="1">
    <location>
        <begin position="37"/>
        <end position="274"/>
    </location>
</feature>
<dbReference type="InterPro" id="IPR029058">
    <property type="entry name" value="AB_hydrolase_fold"/>
</dbReference>
<dbReference type="GO" id="GO:0016787">
    <property type="term" value="F:hydrolase activity"/>
    <property type="evidence" value="ECO:0007669"/>
    <property type="project" value="UniProtKB-KW"/>
</dbReference>
<protein>
    <submittedName>
        <fullName evidence="2">Alpha/beta hydrolase</fullName>
    </submittedName>
</protein>
<accession>A0ABP6ZI17</accession>
<dbReference type="Gene3D" id="3.40.50.1820">
    <property type="entry name" value="alpha/beta hydrolase"/>
    <property type="match status" value="1"/>
</dbReference>
<dbReference type="SUPFAM" id="SSF53474">
    <property type="entry name" value="alpha/beta-Hydrolases"/>
    <property type="match status" value="1"/>
</dbReference>
<comment type="caution">
    <text evidence="2">The sequence shown here is derived from an EMBL/GenBank/DDBJ whole genome shotgun (WGS) entry which is preliminary data.</text>
</comment>
<reference evidence="3" key="1">
    <citation type="journal article" date="2019" name="Int. J. Syst. Evol. Microbiol.">
        <title>The Global Catalogue of Microorganisms (GCM) 10K type strain sequencing project: providing services to taxonomists for standard genome sequencing and annotation.</title>
        <authorList>
            <consortium name="The Broad Institute Genomics Platform"/>
            <consortium name="The Broad Institute Genome Sequencing Center for Infectious Disease"/>
            <person name="Wu L."/>
            <person name="Ma J."/>
        </authorList>
    </citation>
    <scope>NUCLEOTIDE SEQUENCE [LARGE SCALE GENOMIC DNA]</scope>
    <source>
        <strain evidence="3">JCM 16929</strain>
    </source>
</reference>
<evidence type="ECO:0000259" key="1">
    <source>
        <dbReference type="Pfam" id="PF00561"/>
    </source>
</evidence>
<evidence type="ECO:0000313" key="2">
    <source>
        <dbReference type="EMBL" id="GAA3608442.1"/>
    </source>
</evidence>
<proteinExistence type="predicted"/>
<dbReference type="InterPro" id="IPR000073">
    <property type="entry name" value="AB_hydrolase_1"/>
</dbReference>
<dbReference type="RefSeq" id="WP_344801763.1">
    <property type="nucleotide sequence ID" value="NZ_BAABAB010000005.1"/>
</dbReference>
<dbReference type="EMBL" id="BAABAB010000005">
    <property type="protein sequence ID" value="GAA3608442.1"/>
    <property type="molecule type" value="Genomic_DNA"/>
</dbReference>
<name>A0ABP6ZI17_9ACTN</name>
<dbReference type="Proteomes" id="UP001501490">
    <property type="component" value="Unassembled WGS sequence"/>
</dbReference>
<keyword evidence="3" id="KW-1185">Reference proteome</keyword>
<evidence type="ECO:0000313" key="3">
    <source>
        <dbReference type="Proteomes" id="UP001501490"/>
    </source>
</evidence>